<evidence type="ECO:0000256" key="10">
    <source>
        <dbReference type="SAM" id="MobiDB-lite"/>
    </source>
</evidence>
<feature type="domain" description="Magnesium chelatase subunit H N-terminal" evidence="12">
    <location>
        <begin position="23"/>
        <end position="183"/>
    </location>
</feature>
<dbReference type="InterPro" id="IPR022571">
    <property type="entry name" value="Mg_chelatase_H_N"/>
</dbReference>
<dbReference type="RefSeq" id="WP_084412988.1">
    <property type="nucleotide sequence ID" value="NZ_FWXR01000036.1"/>
</dbReference>
<sequence>MTPKPTLRASVHGGADPKTRGPRVVIITLDGHMGGAVAAARDRLSGKIDGLTIGFHAATDWDRDPASLSACLDDIASADIIFANMLFMEPHITPVLPALQARRDHCGAIIGALSSGEVIRLTRAGKLDMGKETGGVLGLLKKLKGSPKKGGQGSGSRQMTMLRRLPKVLRYIPGTAQDLRAYFLVLQYWLGGSDQNLANMIRFLVARYGPQATGVAETGRAAQKPTTAREPIEYPDIGLYHPRLRGRIATRIDTLPHRGPGRAGTVGLLVMRSYVLAGDTAHYDGVIAALEAKGLKVVPAFASGLDSRPAIDAYFKDDAGRPRIDALVSLTGFSLVGGPAYNDADGAKAALKGLDVPFLGALAVEFQSVEEWKTSATGLTPVEATMMVAIPEIDGAIGATVYGGRTSMARSDGHRAMAADMDRANRLAGRVAKLIALRRKAKAERTIAITIFNFPPNAGSVGTAAYLSVFSSLFNALQGLKADGYRVEMPESVDALREALLKGNAESFGTPANVHTRIPAEDHLRREPYLADIEAQWGPAPGEQQSDGSSIFVLGRRFGQVFVGIQPAFGYEGDPMRLLFEKSFAPTHAFSAYYRYLREDLGADAVLHFGTHGALEFMPGKQAGLSDACWPDRLIGDLPNINLYAANNPSEGALAKRRANAVLVSHLTPPLAEAGLYRGLVDLKASLDRFRTLDPSAHTERADLLALLGDQAEALDLEKPQTASEVTRLTTALAELERTLIPNGLHVVGEAPSRSDRIGWLKAAAEAQIEDGEVALQAIEALVDGDKGTALLASSFGRGKLDAERAEAVAILAKLAGDLAKDHELPALLAALDGRYIEPVAGGDILRNPAIAPTGRNLHGFDPFRIPSAFAVTEGRRQAERLLDRHKASGGALPETVAIVLWGTDNLKNEGTSLAQALALIGAVPRFDGYGRLAGAALLPLEDLGRPRIDALVTLSGIFRDLLPLQSKLVAEAAFLAATTEEPDDMNFVARHARAYAKETGCDIETAALRVFANADGAYGSNVNLMVDGGAWESEGELANAYTRRKCFAIDRKGRSSEQKALLTSTFSTVDLTYQNLDSVELGVTTIDHYFDTLGGVSRAVTQARGRQVPVYIGDDTRGKGTVRTLEEQVALETRTRTLNPKWVEGMLAHGYEGVRQIEAHLTNTLGWSATTGQVSPWVYRRIAETFVLDEAMRERLAELNPTASMRMAERLIEADERRYWRPTDAEREALLEASADLEDRLEGILPPAAGAAGETKPDKSKMEAA</sequence>
<gene>
    <name evidence="13" type="ORF">SAMN06297251_13611</name>
</gene>
<comment type="pathway">
    <text evidence="8">Porphyrin-containing compound metabolism.</text>
</comment>
<comment type="catalytic activity">
    <reaction evidence="9">
        <text>protoporphyrin IX + Mg(2+) + ATP + H2O = Mg-protoporphyrin IX + ADP + phosphate + 3 H(+)</text>
        <dbReference type="Rhea" id="RHEA:13961"/>
        <dbReference type="ChEBI" id="CHEBI:15377"/>
        <dbReference type="ChEBI" id="CHEBI:15378"/>
        <dbReference type="ChEBI" id="CHEBI:18420"/>
        <dbReference type="ChEBI" id="CHEBI:30616"/>
        <dbReference type="ChEBI" id="CHEBI:43474"/>
        <dbReference type="ChEBI" id="CHEBI:57306"/>
        <dbReference type="ChEBI" id="CHEBI:60492"/>
        <dbReference type="ChEBI" id="CHEBI:456216"/>
        <dbReference type="EC" id="6.6.1.1"/>
    </reaction>
</comment>
<evidence type="ECO:0000256" key="1">
    <source>
        <dbReference type="ARBA" id="ARBA00010851"/>
    </source>
</evidence>
<keyword evidence="6" id="KW-0067">ATP-binding</keyword>
<dbReference type="Pfam" id="PF02514">
    <property type="entry name" value="CobN-Mg_chel"/>
    <property type="match status" value="1"/>
</dbReference>
<proteinExistence type="inferred from homology"/>
<dbReference type="CDD" id="cd10150">
    <property type="entry name" value="CobN_like"/>
    <property type="match status" value="1"/>
</dbReference>
<evidence type="ECO:0000259" key="11">
    <source>
        <dbReference type="Pfam" id="PF02514"/>
    </source>
</evidence>
<evidence type="ECO:0000256" key="9">
    <source>
        <dbReference type="ARBA" id="ARBA00048693"/>
    </source>
</evidence>
<evidence type="ECO:0000256" key="6">
    <source>
        <dbReference type="ARBA" id="ARBA00022840"/>
    </source>
</evidence>
<dbReference type="STRING" id="937218.SAMN06297251_13611"/>
<dbReference type="NCBIfam" id="NF009942">
    <property type="entry name" value="PRK13405.1"/>
    <property type="match status" value="1"/>
</dbReference>
<comment type="similarity">
    <text evidence="1">Belongs to the Mg-chelatase subunit H family.</text>
</comment>
<organism evidence="13 14">
    <name type="scientific">Fulvimarina manganoxydans</name>
    <dbReference type="NCBI Taxonomy" id="937218"/>
    <lineage>
        <taxon>Bacteria</taxon>
        <taxon>Pseudomonadati</taxon>
        <taxon>Pseudomonadota</taxon>
        <taxon>Alphaproteobacteria</taxon>
        <taxon>Hyphomicrobiales</taxon>
        <taxon>Aurantimonadaceae</taxon>
        <taxon>Fulvimarina</taxon>
    </lineage>
</organism>
<dbReference type="EC" id="6.6.1.1" evidence="2"/>
<keyword evidence="3" id="KW-0602">Photosynthesis</keyword>
<dbReference type="InterPro" id="IPR003672">
    <property type="entry name" value="CobN/Mg_chltase"/>
</dbReference>
<dbReference type="Proteomes" id="UP000192656">
    <property type="component" value="Unassembled WGS sequence"/>
</dbReference>
<dbReference type="EMBL" id="FWXR01000036">
    <property type="protein sequence ID" value="SMD13317.1"/>
    <property type="molecule type" value="Genomic_DNA"/>
</dbReference>
<evidence type="ECO:0000256" key="8">
    <source>
        <dbReference type="ARBA" id="ARBA00023444"/>
    </source>
</evidence>
<dbReference type="PANTHER" id="PTHR44119:SF1">
    <property type="entry name" value="MAGNESIUM-CHELATASE SUBUNIT CHLH, CHLOROPLASTIC"/>
    <property type="match status" value="1"/>
</dbReference>
<dbReference type="Pfam" id="PF11965">
    <property type="entry name" value="DUF3479"/>
    <property type="match status" value="1"/>
</dbReference>
<evidence type="ECO:0000256" key="5">
    <source>
        <dbReference type="ARBA" id="ARBA00022741"/>
    </source>
</evidence>
<evidence type="ECO:0000256" key="4">
    <source>
        <dbReference type="ARBA" id="ARBA00022598"/>
    </source>
</evidence>
<feature type="compositionally biased region" description="Basic and acidic residues" evidence="10">
    <location>
        <begin position="1256"/>
        <end position="1266"/>
    </location>
</feature>
<feature type="region of interest" description="Disordered" evidence="10">
    <location>
        <begin position="1243"/>
        <end position="1266"/>
    </location>
</feature>
<evidence type="ECO:0000259" key="12">
    <source>
        <dbReference type="Pfam" id="PF11965"/>
    </source>
</evidence>
<dbReference type="AlphaFoldDB" id="A0A1W2EUD0"/>
<dbReference type="GO" id="GO:0015995">
    <property type="term" value="P:chlorophyll biosynthetic process"/>
    <property type="evidence" value="ECO:0007669"/>
    <property type="project" value="UniProtKB-KW"/>
</dbReference>
<dbReference type="InterPro" id="IPR011771">
    <property type="entry name" value="BchH"/>
</dbReference>
<evidence type="ECO:0000313" key="13">
    <source>
        <dbReference type="EMBL" id="SMD13317.1"/>
    </source>
</evidence>
<dbReference type="PANTHER" id="PTHR44119">
    <property type="entry name" value="MAGNESIUM-CHELATASE SUBUNIT CHLH, CHLOROPLASTIC"/>
    <property type="match status" value="1"/>
</dbReference>
<keyword evidence="4" id="KW-0436">Ligase</keyword>
<evidence type="ECO:0000256" key="2">
    <source>
        <dbReference type="ARBA" id="ARBA00012825"/>
    </source>
</evidence>
<reference evidence="13 14" key="1">
    <citation type="submission" date="2017-04" db="EMBL/GenBank/DDBJ databases">
        <authorList>
            <person name="Afonso C.L."/>
            <person name="Miller P.J."/>
            <person name="Scott M.A."/>
            <person name="Spackman E."/>
            <person name="Goraichik I."/>
            <person name="Dimitrov K.M."/>
            <person name="Suarez D.L."/>
            <person name="Swayne D.E."/>
        </authorList>
    </citation>
    <scope>NUCLEOTIDE SEQUENCE [LARGE SCALE GENOMIC DNA]</scope>
    <source>
        <strain evidence="13 14">CGMCC 1.10972</strain>
    </source>
</reference>
<keyword evidence="5" id="KW-0547">Nucleotide-binding</keyword>
<accession>A0A1W2EUD0</accession>
<dbReference type="GO" id="GO:0015979">
    <property type="term" value="P:photosynthesis"/>
    <property type="evidence" value="ECO:0007669"/>
    <property type="project" value="UniProtKB-KW"/>
</dbReference>
<evidence type="ECO:0000256" key="7">
    <source>
        <dbReference type="ARBA" id="ARBA00023171"/>
    </source>
</evidence>
<feature type="domain" description="CobN/magnesium chelatase" evidence="11">
    <location>
        <begin position="187"/>
        <end position="1227"/>
    </location>
</feature>
<keyword evidence="14" id="KW-1185">Reference proteome</keyword>
<evidence type="ECO:0000256" key="3">
    <source>
        <dbReference type="ARBA" id="ARBA00022531"/>
    </source>
</evidence>
<protein>
    <recommendedName>
        <fullName evidence="2">magnesium chelatase</fullName>
        <ecNumber evidence="2">6.6.1.1</ecNumber>
    </recommendedName>
</protein>
<keyword evidence="7" id="KW-0149">Chlorophyll biosynthesis</keyword>
<dbReference type="OrthoDB" id="9757976at2"/>
<dbReference type="GO" id="GO:0005524">
    <property type="term" value="F:ATP binding"/>
    <property type="evidence" value="ECO:0007669"/>
    <property type="project" value="UniProtKB-KW"/>
</dbReference>
<evidence type="ECO:0000313" key="14">
    <source>
        <dbReference type="Proteomes" id="UP000192656"/>
    </source>
</evidence>
<dbReference type="GO" id="GO:0016851">
    <property type="term" value="F:magnesium chelatase activity"/>
    <property type="evidence" value="ECO:0007669"/>
    <property type="project" value="UniProtKB-EC"/>
</dbReference>
<dbReference type="NCBIfam" id="TIGR02025">
    <property type="entry name" value="BchH"/>
    <property type="match status" value="1"/>
</dbReference>
<name>A0A1W2EUD0_9HYPH</name>